<dbReference type="AlphaFoldDB" id="A0A9D1CLB2"/>
<dbReference type="PANTHER" id="PTHR43663">
    <property type="entry name" value="CHROMATE TRANSPORT PROTEIN-RELATED"/>
    <property type="match status" value="1"/>
</dbReference>
<evidence type="ECO:0000313" key="9">
    <source>
        <dbReference type="Proteomes" id="UP000886796"/>
    </source>
</evidence>
<feature type="transmembrane region" description="Helical" evidence="7">
    <location>
        <begin position="106"/>
        <end position="128"/>
    </location>
</feature>
<dbReference type="EMBL" id="DVFK01000012">
    <property type="protein sequence ID" value="HIQ67042.1"/>
    <property type="molecule type" value="Genomic_DNA"/>
</dbReference>
<dbReference type="PANTHER" id="PTHR43663:SF1">
    <property type="entry name" value="CHROMATE TRANSPORTER"/>
    <property type="match status" value="1"/>
</dbReference>
<evidence type="ECO:0000256" key="4">
    <source>
        <dbReference type="ARBA" id="ARBA00022692"/>
    </source>
</evidence>
<organism evidence="8 9">
    <name type="scientific">Candidatus Faecousia excrementigallinarum</name>
    <dbReference type="NCBI Taxonomy" id="2840806"/>
    <lineage>
        <taxon>Bacteria</taxon>
        <taxon>Bacillati</taxon>
        <taxon>Bacillota</taxon>
        <taxon>Clostridia</taxon>
        <taxon>Eubacteriales</taxon>
        <taxon>Oscillospiraceae</taxon>
        <taxon>Faecousia</taxon>
    </lineage>
</organism>
<evidence type="ECO:0000256" key="6">
    <source>
        <dbReference type="ARBA" id="ARBA00023136"/>
    </source>
</evidence>
<feature type="transmembrane region" description="Helical" evidence="7">
    <location>
        <begin position="135"/>
        <end position="153"/>
    </location>
</feature>
<reference evidence="8" key="1">
    <citation type="submission" date="2020-10" db="EMBL/GenBank/DDBJ databases">
        <authorList>
            <person name="Gilroy R."/>
        </authorList>
    </citation>
    <scope>NUCLEOTIDE SEQUENCE</scope>
    <source>
        <strain evidence="8">13361</strain>
    </source>
</reference>
<evidence type="ECO:0000256" key="7">
    <source>
        <dbReference type="SAM" id="Phobius"/>
    </source>
</evidence>
<reference evidence="8" key="2">
    <citation type="journal article" date="2021" name="PeerJ">
        <title>Extensive microbial diversity within the chicken gut microbiome revealed by metagenomics and culture.</title>
        <authorList>
            <person name="Gilroy R."/>
            <person name="Ravi A."/>
            <person name="Getino M."/>
            <person name="Pursley I."/>
            <person name="Horton D.L."/>
            <person name="Alikhan N.F."/>
            <person name="Baker D."/>
            <person name="Gharbi K."/>
            <person name="Hall N."/>
            <person name="Watson M."/>
            <person name="Adriaenssens E.M."/>
            <person name="Foster-Nyarko E."/>
            <person name="Jarju S."/>
            <person name="Secka A."/>
            <person name="Antonio M."/>
            <person name="Oren A."/>
            <person name="Chaudhuri R.R."/>
            <person name="La Ragione R."/>
            <person name="Hildebrand F."/>
            <person name="Pallen M.J."/>
        </authorList>
    </citation>
    <scope>NUCLEOTIDE SEQUENCE</scope>
    <source>
        <strain evidence="8">13361</strain>
    </source>
</reference>
<evidence type="ECO:0000256" key="1">
    <source>
        <dbReference type="ARBA" id="ARBA00004651"/>
    </source>
</evidence>
<comment type="subcellular location">
    <subcellularLocation>
        <location evidence="1">Cell membrane</location>
        <topology evidence="1">Multi-pass membrane protein</topology>
    </subcellularLocation>
</comment>
<gene>
    <name evidence="8" type="ORF">IAB74_00845</name>
</gene>
<keyword evidence="5 7" id="KW-1133">Transmembrane helix</keyword>
<dbReference type="Proteomes" id="UP000886796">
    <property type="component" value="Unassembled WGS sequence"/>
</dbReference>
<dbReference type="GO" id="GO:0015109">
    <property type="term" value="F:chromate transmembrane transporter activity"/>
    <property type="evidence" value="ECO:0007669"/>
    <property type="project" value="InterPro"/>
</dbReference>
<evidence type="ECO:0000256" key="3">
    <source>
        <dbReference type="ARBA" id="ARBA00022475"/>
    </source>
</evidence>
<feature type="transmembrane region" description="Helical" evidence="7">
    <location>
        <begin position="76"/>
        <end position="100"/>
    </location>
</feature>
<feature type="transmembrane region" description="Helical" evidence="7">
    <location>
        <begin position="159"/>
        <end position="178"/>
    </location>
</feature>
<dbReference type="InterPro" id="IPR052518">
    <property type="entry name" value="CHR_Transporter"/>
</dbReference>
<name>A0A9D1CLB2_9FIRM</name>
<dbReference type="Pfam" id="PF02417">
    <property type="entry name" value="Chromate_transp"/>
    <property type="match status" value="1"/>
</dbReference>
<accession>A0A9D1CLB2</accession>
<keyword evidence="6 7" id="KW-0472">Membrane</keyword>
<keyword evidence="4 7" id="KW-0812">Transmembrane</keyword>
<comment type="similarity">
    <text evidence="2">Belongs to the chromate ion transporter (CHR) (TC 2.A.51) family.</text>
</comment>
<comment type="caution">
    <text evidence="8">The sequence shown here is derived from an EMBL/GenBank/DDBJ whole genome shotgun (WGS) entry which is preliminary data.</text>
</comment>
<protein>
    <submittedName>
        <fullName evidence="8">Chromate transporter</fullName>
    </submittedName>
</protein>
<evidence type="ECO:0000256" key="2">
    <source>
        <dbReference type="ARBA" id="ARBA00005262"/>
    </source>
</evidence>
<sequence>MKEYTVLLGEFFRFGCFTFGGGWSIIAQMQQLYVEKKKTLTSQELLDLTSVAKSLPGVMISNVAMLYGYRVGGLPGGLICVFGMCFPPMLVLIVISFFYQAFRTNYWVMAAMEGMQAAVVPIILGAAVGLAKGSVQYPPCYAIVAICLGLYLFTSVNPIVLVLIGVVSGLIVGTVYAGKEAKKHGAA</sequence>
<keyword evidence="3" id="KW-1003">Cell membrane</keyword>
<feature type="transmembrane region" description="Helical" evidence="7">
    <location>
        <begin position="12"/>
        <end position="30"/>
    </location>
</feature>
<evidence type="ECO:0000313" key="8">
    <source>
        <dbReference type="EMBL" id="HIQ67042.1"/>
    </source>
</evidence>
<dbReference type="GO" id="GO:0005886">
    <property type="term" value="C:plasma membrane"/>
    <property type="evidence" value="ECO:0007669"/>
    <property type="project" value="UniProtKB-SubCell"/>
</dbReference>
<dbReference type="InterPro" id="IPR003370">
    <property type="entry name" value="Chromate_transpt"/>
</dbReference>
<proteinExistence type="inferred from homology"/>
<evidence type="ECO:0000256" key="5">
    <source>
        <dbReference type="ARBA" id="ARBA00022989"/>
    </source>
</evidence>